<dbReference type="AlphaFoldDB" id="A0A1Y1VKL4"/>
<keyword evidence="4" id="KW-1185">Reference proteome</keyword>
<keyword evidence="1" id="KW-0677">Repeat</keyword>
<dbReference type="InterPro" id="IPR011990">
    <property type="entry name" value="TPR-like_helical_dom_sf"/>
</dbReference>
<accession>A0A1Y1VKL4</accession>
<proteinExistence type="predicted"/>
<dbReference type="SUPFAM" id="SSF48452">
    <property type="entry name" value="TPR-like"/>
    <property type="match status" value="1"/>
</dbReference>
<dbReference type="GO" id="GO:0016020">
    <property type="term" value="C:membrane"/>
    <property type="evidence" value="ECO:0007669"/>
    <property type="project" value="TreeGrafter"/>
</dbReference>
<gene>
    <name evidence="3" type="ORF">BCR36DRAFT_402098</name>
</gene>
<dbReference type="PANTHER" id="PTHR45831">
    <property type="entry name" value="LD24721P"/>
    <property type="match status" value="1"/>
</dbReference>
<evidence type="ECO:0000256" key="1">
    <source>
        <dbReference type="ARBA" id="ARBA00022737"/>
    </source>
</evidence>
<dbReference type="OrthoDB" id="432970at2759"/>
<dbReference type="PANTHER" id="PTHR45831:SF2">
    <property type="entry name" value="LD24721P"/>
    <property type="match status" value="1"/>
</dbReference>
<organism evidence="3 4">
    <name type="scientific">Piromyces finnis</name>
    <dbReference type="NCBI Taxonomy" id="1754191"/>
    <lineage>
        <taxon>Eukaryota</taxon>
        <taxon>Fungi</taxon>
        <taxon>Fungi incertae sedis</taxon>
        <taxon>Chytridiomycota</taxon>
        <taxon>Chytridiomycota incertae sedis</taxon>
        <taxon>Neocallimastigomycetes</taxon>
        <taxon>Neocallimastigales</taxon>
        <taxon>Neocallimastigaceae</taxon>
        <taxon>Piromyces</taxon>
    </lineage>
</organism>
<dbReference type="GO" id="GO:0060090">
    <property type="term" value="F:molecular adaptor activity"/>
    <property type="evidence" value="ECO:0007669"/>
    <property type="project" value="TreeGrafter"/>
</dbReference>
<keyword evidence="2" id="KW-0802">TPR repeat</keyword>
<dbReference type="GO" id="GO:0006620">
    <property type="term" value="P:post-translational protein targeting to endoplasmic reticulum membrane"/>
    <property type="evidence" value="ECO:0007669"/>
    <property type="project" value="TreeGrafter"/>
</dbReference>
<dbReference type="EMBL" id="MCFH01000004">
    <property type="protein sequence ID" value="ORX58623.1"/>
    <property type="molecule type" value="Genomic_DNA"/>
</dbReference>
<evidence type="ECO:0000256" key="2">
    <source>
        <dbReference type="ARBA" id="ARBA00022803"/>
    </source>
</evidence>
<sequence>MSNFSEVFIENSYDSDYSQEFRLKGSSQFRENNYIQAYNSFTKAIMCNDVALTSVNYVNRSICNYNLYKYDASVNDAKAALAIDSNNIKAYERMVISNKK</sequence>
<reference evidence="3 4" key="2">
    <citation type="submission" date="2016-08" db="EMBL/GenBank/DDBJ databases">
        <title>Pervasive Adenine N6-methylation of Active Genes in Fungi.</title>
        <authorList>
            <consortium name="DOE Joint Genome Institute"/>
            <person name="Mondo S.J."/>
            <person name="Dannebaum R.O."/>
            <person name="Kuo R.C."/>
            <person name="Labutti K."/>
            <person name="Haridas S."/>
            <person name="Kuo A."/>
            <person name="Salamov A."/>
            <person name="Ahrendt S.R."/>
            <person name="Lipzen A."/>
            <person name="Sullivan W."/>
            <person name="Andreopoulos W.B."/>
            <person name="Clum A."/>
            <person name="Lindquist E."/>
            <person name="Daum C."/>
            <person name="Ramamoorthy G.K."/>
            <person name="Gryganskyi A."/>
            <person name="Culley D."/>
            <person name="Magnuson J.K."/>
            <person name="James T.Y."/>
            <person name="O'Malley M.A."/>
            <person name="Stajich J.E."/>
            <person name="Spatafora J.W."/>
            <person name="Visel A."/>
            <person name="Grigoriev I.V."/>
        </authorList>
    </citation>
    <scope>NUCLEOTIDE SEQUENCE [LARGE SCALE GENOMIC DNA]</scope>
    <source>
        <strain evidence="4">finn</strain>
    </source>
</reference>
<dbReference type="Gene3D" id="1.25.40.10">
    <property type="entry name" value="Tetratricopeptide repeat domain"/>
    <property type="match status" value="1"/>
</dbReference>
<comment type="caution">
    <text evidence="3">The sequence shown here is derived from an EMBL/GenBank/DDBJ whole genome shotgun (WGS) entry which is preliminary data.</text>
</comment>
<name>A0A1Y1VKL4_9FUNG</name>
<protein>
    <recommendedName>
        <fullName evidence="5">TPR-like protein</fullName>
    </recommendedName>
</protein>
<dbReference type="GO" id="GO:0072380">
    <property type="term" value="C:TRC complex"/>
    <property type="evidence" value="ECO:0007669"/>
    <property type="project" value="TreeGrafter"/>
</dbReference>
<evidence type="ECO:0000313" key="4">
    <source>
        <dbReference type="Proteomes" id="UP000193719"/>
    </source>
</evidence>
<evidence type="ECO:0008006" key="5">
    <source>
        <dbReference type="Google" id="ProtNLM"/>
    </source>
</evidence>
<evidence type="ECO:0000313" key="3">
    <source>
        <dbReference type="EMBL" id="ORX58623.1"/>
    </source>
</evidence>
<dbReference type="Proteomes" id="UP000193719">
    <property type="component" value="Unassembled WGS sequence"/>
</dbReference>
<reference evidence="3 4" key="1">
    <citation type="submission" date="2016-08" db="EMBL/GenBank/DDBJ databases">
        <title>Genomes of anaerobic fungi encode conserved fungal cellulosomes for biomass hydrolysis.</title>
        <authorList>
            <consortium name="DOE Joint Genome Institute"/>
            <person name="Haitjema C.H."/>
            <person name="Gilmore S.P."/>
            <person name="Henske J.K."/>
            <person name="Solomon K.V."/>
            <person name="De Groot R."/>
            <person name="Kuo A."/>
            <person name="Mondo S.J."/>
            <person name="Salamov A.A."/>
            <person name="Labutti K."/>
            <person name="Zhao Z."/>
            <person name="Chiniquy J."/>
            <person name="Barry K."/>
            <person name="Brewer H.M."/>
            <person name="Purvine S.O."/>
            <person name="Wright A.T."/>
            <person name="Boxma B."/>
            <person name="Van Alen T."/>
            <person name="Hackstein J.H."/>
            <person name="Baker S.E."/>
            <person name="Grigoriev I.V."/>
            <person name="O'Malley M.A."/>
        </authorList>
    </citation>
    <scope>NUCLEOTIDE SEQUENCE [LARGE SCALE GENOMIC DNA]</scope>
    <source>
        <strain evidence="4">finn</strain>
    </source>
</reference>
<dbReference type="InterPro" id="IPR047150">
    <property type="entry name" value="SGT"/>
</dbReference>